<dbReference type="InterPro" id="IPR039426">
    <property type="entry name" value="TonB-dep_rcpt-like"/>
</dbReference>
<dbReference type="Pfam" id="PF13715">
    <property type="entry name" value="CarbopepD_reg_2"/>
    <property type="match status" value="1"/>
</dbReference>
<proteinExistence type="inferred from homology"/>
<dbReference type="SUPFAM" id="SSF56935">
    <property type="entry name" value="Porins"/>
    <property type="match status" value="1"/>
</dbReference>
<dbReference type="RefSeq" id="WP_346242783.1">
    <property type="nucleotide sequence ID" value="NZ_JAZHYP010000009.1"/>
</dbReference>
<dbReference type="InterPro" id="IPR023996">
    <property type="entry name" value="TonB-dep_OMP_SusC/RagA"/>
</dbReference>
<dbReference type="Proteomes" id="UP001416393">
    <property type="component" value="Unassembled WGS sequence"/>
</dbReference>
<evidence type="ECO:0000256" key="10">
    <source>
        <dbReference type="RuleBase" id="RU003357"/>
    </source>
</evidence>
<evidence type="ECO:0000256" key="2">
    <source>
        <dbReference type="ARBA" id="ARBA00022448"/>
    </source>
</evidence>
<dbReference type="PROSITE" id="PS01156">
    <property type="entry name" value="TONB_DEPENDENT_REC_2"/>
    <property type="match status" value="1"/>
</dbReference>
<evidence type="ECO:0000259" key="13">
    <source>
        <dbReference type="Pfam" id="PF07715"/>
    </source>
</evidence>
<dbReference type="Pfam" id="PF00593">
    <property type="entry name" value="TonB_dep_Rec_b-barrel"/>
    <property type="match status" value="1"/>
</dbReference>
<comment type="similarity">
    <text evidence="9 10">Belongs to the TonB-dependent receptor family.</text>
</comment>
<comment type="subcellular location">
    <subcellularLocation>
        <location evidence="1 9">Cell outer membrane</location>
        <topology evidence="1 9">Multi-pass membrane protein</topology>
    </subcellularLocation>
</comment>
<evidence type="ECO:0000256" key="1">
    <source>
        <dbReference type="ARBA" id="ARBA00004571"/>
    </source>
</evidence>
<feature type="domain" description="TonB-dependent receptor plug" evidence="13">
    <location>
        <begin position="124"/>
        <end position="236"/>
    </location>
</feature>
<dbReference type="Gene3D" id="2.60.40.1120">
    <property type="entry name" value="Carboxypeptidase-like, regulatory domain"/>
    <property type="match status" value="1"/>
</dbReference>
<evidence type="ECO:0000313" key="15">
    <source>
        <dbReference type="Proteomes" id="UP001416393"/>
    </source>
</evidence>
<dbReference type="NCBIfam" id="TIGR04057">
    <property type="entry name" value="SusC_RagA_signa"/>
    <property type="match status" value="1"/>
</dbReference>
<dbReference type="Pfam" id="PF07715">
    <property type="entry name" value="Plug"/>
    <property type="match status" value="1"/>
</dbReference>
<keyword evidence="8 9" id="KW-0998">Cell outer membrane</keyword>
<protein>
    <submittedName>
        <fullName evidence="14">TonB-dependent receptor</fullName>
    </submittedName>
</protein>
<keyword evidence="14" id="KW-0675">Receptor</keyword>
<evidence type="ECO:0000259" key="12">
    <source>
        <dbReference type="Pfam" id="PF00593"/>
    </source>
</evidence>
<dbReference type="NCBIfam" id="TIGR04056">
    <property type="entry name" value="OMP_RagA_SusC"/>
    <property type="match status" value="1"/>
</dbReference>
<keyword evidence="3 9" id="KW-1134">Transmembrane beta strand</keyword>
<dbReference type="Gene3D" id="2.40.170.20">
    <property type="entry name" value="TonB-dependent receptor, beta-barrel domain"/>
    <property type="match status" value="1"/>
</dbReference>
<dbReference type="InterPro" id="IPR037066">
    <property type="entry name" value="Plug_dom_sf"/>
</dbReference>
<keyword evidence="5 11" id="KW-0732">Signal</keyword>
<dbReference type="InterPro" id="IPR010917">
    <property type="entry name" value="TonB_rcpt_CS"/>
</dbReference>
<keyword evidence="6 10" id="KW-0798">TonB box</keyword>
<evidence type="ECO:0000256" key="9">
    <source>
        <dbReference type="PROSITE-ProRule" id="PRU01360"/>
    </source>
</evidence>
<dbReference type="InterPro" id="IPR008969">
    <property type="entry name" value="CarboxyPept-like_regulatory"/>
</dbReference>
<dbReference type="PROSITE" id="PS52016">
    <property type="entry name" value="TONB_DEPENDENT_REC_3"/>
    <property type="match status" value="1"/>
</dbReference>
<keyword evidence="2 9" id="KW-0813">Transport</keyword>
<feature type="domain" description="TonB-dependent receptor-like beta-barrel" evidence="12">
    <location>
        <begin position="404"/>
        <end position="788"/>
    </location>
</feature>
<organism evidence="14 15">
    <name type="scientific">Mariniflexile soesokkakense</name>
    <dbReference type="NCBI Taxonomy" id="1343160"/>
    <lineage>
        <taxon>Bacteria</taxon>
        <taxon>Pseudomonadati</taxon>
        <taxon>Bacteroidota</taxon>
        <taxon>Flavobacteriia</taxon>
        <taxon>Flavobacteriales</taxon>
        <taxon>Flavobacteriaceae</taxon>
        <taxon>Mariniflexile</taxon>
    </lineage>
</organism>
<evidence type="ECO:0000256" key="8">
    <source>
        <dbReference type="ARBA" id="ARBA00023237"/>
    </source>
</evidence>
<dbReference type="InterPro" id="IPR012910">
    <property type="entry name" value="Plug_dom"/>
</dbReference>
<feature type="signal peptide" evidence="11">
    <location>
        <begin position="1"/>
        <end position="31"/>
    </location>
</feature>
<evidence type="ECO:0000256" key="5">
    <source>
        <dbReference type="ARBA" id="ARBA00022729"/>
    </source>
</evidence>
<evidence type="ECO:0000256" key="6">
    <source>
        <dbReference type="ARBA" id="ARBA00023077"/>
    </source>
</evidence>
<comment type="caution">
    <text evidence="14">The sequence shown here is derived from an EMBL/GenBank/DDBJ whole genome shotgun (WGS) entry which is preliminary data.</text>
</comment>
<gene>
    <name evidence="14" type="ORF">VP395_14700</name>
</gene>
<accession>A0ABV0AEK5</accession>
<keyword evidence="15" id="KW-1185">Reference proteome</keyword>
<name>A0ABV0AEK5_9FLAO</name>
<reference evidence="14 15" key="1">
    <citation type="submission" date="2024-01" db="EMBL/GenBank/DDBJ databases">
        <title>Mariniflexile litorale sp. nov., isolated from the shallow sediments of the Sea of Japan.</title>
        <authorList>
            <person name="Romanenko L."/>
            <person name="Bystritskaya E."/>
            <person name="Isaeva M."/>
        </authorList>
    </citation>
    <scope>NUCLEOTIDE SEQUENCE [LARGE SCALE GENOMIC DNA]</scope>
    <source>
        <strain evidence="14 15">KCTC 32427</strain>
    </source>
</reference>
<evidence type="ECO:0000256" key="4">
    <source>
        <dbReference type="ARBA" id="ARBA00022692"/>
    </source>
</evidence>
<evidence type="ECO:0000256" key="11">
    <source>
        <dbReference type="SAM" id="SignalP"/>
    </source>
</evidence>
<evidence type="ECO:0000256" key="7">
    <source>
        <dbReference type="ARBA" id="ARBA00023136"/>
    </source>
</evidence>
<keyword evidence="7 9" id="KW-0472">Membrane</keyword>
<dbReference type="Gene3D" id="2.170.130.10">
    <property type="entry name" value="TonB-dependent receptor, plug domain"/>
    <property type="match status" value="1"/>
</dbReference>
<dbReference type="EMBL" id="JAZHYP010000009">
    <property type="protein sequence ID" value="MEN3324986.1"/>
    <property type="molecule type" value="Genomic_DNA"/>
</dbReference>
<keyword evidence="4 9" id="KW-0812">Transmembrane</keyword>
<evidence type="ECO:0000313" key="14">
    <source>
        <dbReference type="EMBL" id="MEN3324986.1"/>
    </source>
</evidence>
<dbReference type="InterPro" id="IPR023997">
    <property type="entry name" value="TonB-dep_OMP_SusC/RagA_CS"/>
</dbReference>
<sequence>MNEKLKRISKFSLHKLCCSLTLFLTPFLFYAQSIVVKGTVTDTNSKLPLAGVNIVVKGTNNGATTDFDGNYQITAAKGAIVVYSYVGFVSIEKTVNNALINVAMAEDAQALDEVVLIGYGSTRKKDLTGAVTQIDSKEFQKGFVTNAEQLIANKVPGVQITPISGKPGAGSSFLLRGGASLSASNTPLFVIDGVPIGLSDGPGALSSLNPDDIASFSVLKDASAAAIYGSRGSNGVIIITTKNGKSGALKVSFTTKASVSTNLYKQRVLTGDQYRQVAQKASLVSGVPVADFNLGTANTDWQDEIYQNALTTDNSISFSGGLKSLPYRVSFGHLDQDGTLKTGNFKRNTITLNVNPTFLDNHLKVNLNIKGISQQERKADESAIYTAVNFDPTQSVRDPNSIYGGYWQYEEFASNPAVLHGHNNPVSKLEQVSDRTTSVRSIGNIQLDYNLHFFPDLSVKLNTGYDIAKSKWDYFVPANHFPANISNGVVSSGNPASETKNIFSEITLSYLKDITSIKSRINVLAGYAYNDFKTTNYFYPTYDVDGAIQTGSTPNFDFDIPQNTLISYFGRLIYTFNDKYVLTGTIRTDGSSKFSKNNRWGVFPSVSAAWKISDEAFLSDSETISDLKFRIGYGVTGQQDGIGNYGYIPIYNLGSSSIKYPVGNQFIQGIDPSATDRNRKWEQSTTSNLGLDWGLLKDRISGSFDVYYRETKDLLNQITIPSGTDFANSIVKNIGSLENKGFEIKLNATPVQNKDFGWDFGFNYSYNENKITKLSEGDDSGTGLFSSNILVNSVGYGRNTFFIYHQVYDTNRNPIEDQMVDINNDGAINEKDRYRTKSSSPQHIMGFNTAFNYKKLAFSMAFHSNLGQYVFFNPNDNLSGVYNGIFRSNLHQSYFDTNFTQSGNNNQRFSDYYLQNASFLKMDNINLSYDFGNVLNPKKDNNNLVVSASVQNVFTITDFTGGDPEASWNYGSNSGGTYNAPRTYSVSAKFNF</sequence>
<evidence type="ECO:0000256" key="3">
    <source>
        <dbReference type="ARBA" id="ARBA00022452"/>
    </source>
</evidence>
<feature type="chain" id="PRO_5046277243" evidence="11">
    <location>
        <begin position="32"/>
        <end position="992"/>
    </location>
</feature>
<dbReference type="InterPro" id="IPR000531">
    <property type="entry name" value="Beta-barrel_TonB"/>
</dbReference>
<dbReference type="SUPFAM" id="SSF49464">
    <property type="entry name" value="Carboxypeptidase regulatory domain-like"/>
    <property type="match status" value="1"/>
</dbReference>
<dbReference type="InterPro" id="IPR036942">
    <property type="entry name" value="Beta-barrel_TonB_sf"/>
</dbReference>